<dbReference type="SUPFAM" id="SSF54211">
    <property type="entry name" value="Ribosomal protein S5 domain 2-like"/>
    <property type="match status" value="1"/>
</dbReference>
<dbReference type="Proteomes" id="UP000051950">
    <property type="component" value="Unassembled WGS sequence"/>
</dbReference>
<dbReference type="STRING" id="687842.ASU31_00740"/>
<organism evidence="1 2">
    <name type="scientific">Pedobacter ginsenosidimutans</name>
    <dbReference type="NCBI Taxonomy" id="687842"/>
    <lineage>
        <taxon>Bacteria</taxon>
        <taxon>Pseudomonadati</taxon>
        <taxon>Bacteroidota</taxon>
        <taxon>Sphingobacteriia</taxon>
        <taxon>Sphingobacteriales</taxon>
        <taxon>Sphingobacteriaceae</taxon>
        <taxon>Pedobacter</taxon>
    </lineage>
</organism>
<comment type="caution">
    <text evidence="1">The sequence shown here is derived from an EMBL/GenBank/DDBJ whole genome shotgun (WGS) entry which is preliminary data.</text>
</comment>
<evidence type="ECO:0000313" key="1">
    <source>
        <dbReference type="EMBL" id="KRT17853.1"/>
    </source>
</evidence>
<gene>
    <name evidence="1" type="ORF">ASU31_00740</name>
</gene>
<evidence type="ECO:0000313" key="2">
    <source>
        <dbReference type="Proteomes" id="UP000051950"/>
    </source>
</evidence>
<dbReference type="InterPro" id="IPR014721">
    <property type="entry name" value="Ribsml_uS5_D2-typ_fold_subgr"/>
</dbReference>
<dbReference type="AlphaFoldDB" id="A0A0T5VVK2"/>
<dbReference type="SUPFAM" id="SSF55060">
    <property type="entry name" value="GHMP Kinase, C-terminal domain"/>
    <property type="match status" value="1"/>
</dbReference>
<proteinExistence type="predicted"/>
<sequence>MPDTEKLIFDFTQAFDTKPEIFKTPLTVHLFGGHCDQFEGKSISVNIDSYFNIAISPRSDYKVKVFMNKENFETGIFDLGIAVDPWQSCIENVIGTLLGRGLSLFGFNMMILASDECLINHSFLTALACSLILAVNKMFTIGLSRLKMINIFLRSNNYPFVKICQAPTMYLCLLGKKGHCLFIDQKTQHFEFLPLRMTGLSFLLFDANPERSHLLEKFRKLNNDSLTAFNLVKSFVLNLQRLADINTKMLHKYVLPESPSAFQSVKFLLLENDRTIEAVNYIKAKRFDLFAQELIRSHDDLISYSEIEDACFKGVIAEARKSKMISGYKMLQNGFLCLISDNNNYKWSNRAFQTHVWLTGREPSIRKMNIVSGIESF</sequence>
<evidence type="ECO:0008006" key="3">
    <source>
        <dbReference type="Google" id="ProtNLM"/>
    </source>
</evidence>
<dbReference type="InterPro" id="IPR036554">
    <property type="entry name" value="GHMP_kinase_C_sf"/>
</dbReference>
<name>A0A0T5VVK2_9SPHI</name>
<dbReference type="Gene3D" id="3.30.230.10">
    <property type="match status" value="1"/>
</dbReference>
<dbReference type="EMBL" id="LMZQ01000001">
    <property type="protein sequence ID" value="KRT17853.1"/>
    <property type="molecule type" value="Genomic_DNA"/>
</dbReference>
<keyword evidence="2" id="KW-1185">Reference proteome</keyword>
<dbReference type="OrthoDB" id="250531at2"/>
<dbReference type="RefSeq" id="WP_057930483.1">
    <property type="nucleotide sequence ID" value="NZ_LMZQ01000001.1"/>
</dbReference>
<protein>
    <recommendedName>
        <fullName evidence="3">Galactokinase N-terminal domain-containing protein</fullName>
    </recommendedName>
</protein>
<reference evidence="1 2" key="1">
    <citation type="submission" date="2015-11" db="EMBL/GenBank/DDBJ databases">
        <title>Sequence of Pedobacter ginsenosidimutans.</title>
        <authorList>
            <person name="Carson E."/>
            <person name="Keyser V."/>
            <person name="Newman J."/>
            <person name="Miller J."/>
        </authorList>
    </citation>
    <scope>NUCLEOTIDE SEQUENCE [LARGE SCALE GENOMIC DNA]</scope>
    <source>
        <strain evidence="1 2">KACC 14530</strain>
    </source>
</reference>
<accession>A0A0T5VVK2</accession>
<dbReference type="InterPro" id="IPR020568">
    <property type="entry name" value="Ribosomal_Su5_D2-typ_SF"/>
</dbReference>